<dbReference type="EMBL" id="BGPR01003884">
    <property type="protein sequence ID" value="GBM93568.1"/>
    <property type="molecule type" value="Genomic_DNA"/>
</dbReference>
<keyword evidence="2" id="KW-1185">Reference proteome</keyword>
<evidence type="ECO:0000313" key="1">
    <source>
        <dbReference type="EMBL" id="GBM93568.1"/>
    </source>
</evidence>
<dbReference type="AlphaFoldDB" id="A0A4Y2JVL4"/>
<name>A0A4Y2JVL4_ARAVE</name>
<sequence>MRRHCLVDWPGGRSRPRGTGFPMPRYEALSSITQHVCFLLLEVDSLMASSLEYADHHRARDAHLHGLRSTWLEVDGQSHLIQ</sequence>
<protein>
    <submittedName>
        <fullName evidence="1">Uncharacterized protein</fullName>
    </submittedName>
</protein>
<organism evidence="1 2">
    <name type="scientific">Araneus ventricosus</name>
    <name type="common">Orbweaver spider</name>
    <name type="synonym">Epeira ventricosa</name>
    <dbReference type="NCBI Taxonomy" id="182803"/>
    <lineage>
        <taxon>Eukaryota</taxon>
        <taxon>Metazoa</taxon>
        <taxon>Ecdysozoa</taxon>
        <taxon>Arthropoda</taxon>
        <taxon>Chelicerata</taxon>
        <taxon>Arachnida</taxon>
        <taxon>Araneae</taxon>
        <taxon>Araneomorphae</taxon>
        <taxon>Entelegynae</taxon>
        <taxon>Araneoidea</taxon>
        <taxon>Araneidae</taxon>
        <taxon>Araneus</taxon>
    </lineage>
</organism>
<evidence type="ECO:0000313" key="2">
    <source>
        <dbReference type="Proteomes" id="UP000499080"/>
    </source>
</evidence>
<proteinExistence type="predicted"/>
<comment type="caution">
    <text evidence="1">The sequence shown here is derived from an EMBL/GenBank/DDBJ whole genome shotgun (WGS) entry which is preliminary data.</text>
</comment>
<gene>
    <name evidence="1" type="ORF">AVEN_142410_1</name>
</gene>
<dbReference type="Proteomes" id="UP000499080">
    <property type="component" value="Unassembled WGS sequence"/>
</dbReference>
<accession>A0A4Y2JVL4</accession>
<reference evidence="1 2" key="1">
    <citation type="journal article" date="2019" name="Sci. Rep.">
        <title>Orb-weaving spider Araneus ventricosus genome elucidates the spidroin gene catalogue.</title>
        <authorList>
            <person name="Kono N."/>
            <person name="Nakamura H."/>
            <person name="Ohtoshi R."/>
            <person name="Moran D.A.P."/>
            <person name="Shinohara A."/>
            <person name="Yoshida Y."/>
            <person name="Fujiwara M."/>
            <person name="Mori M."/>
            <person name="Tomita M."/>
            <person name="Arakawa K."/>
        </authorList>
    </citation>
    <scope>NUCLEOTIDE SEQUENCE [LARGE SCALE GENOMIC DNA]</scope>
</reference>